<organism evidence="1 2">
    <name type="scientific">Klebsiella pneumoniae</name>
    <dbReference type="NCBI Taxonomy" id="573"/>
    <lineage>
        <taxon>Bacteria</taxon>
        <taxon>Pseudomonadati</taxon>
        <taxon>Pseudomonadota</taxon>
        <taxon>Gammaproteobacteria</taxon>
        <taxon>Enterobacterales</taxon>
        <taxon>Enterobacteriaceae</taxon>
        <taxon>Klebsiella/Raoultella group</taxon>
        <taxon>Klebsiella</taxon>
        <taxon>Klebsiella pneumoniae complex</taxon>
    </lineage>
</organism>
<gene>
    <name evidence="1" type="ORF">NCTC13635_02076</name>
</gene>
<keyword evidence="1" id="KW-0808">Transferase</keyword>
<dbReference type="Gene3D" id="3.40.50.261">
    <property type="entry name" value="Succinyl-CoA synthetase domains"/>
    <property type="match status" value="1"/>
</dbReference>
<evidence type="ECO:0000313" key="2">
    <source>
        <dbReference type="Proteomes" id="UP000282433"/>
    </source>
</evidence>
<reference evidence="1 2" key="1">
    <citation type="submission" date="2018-12" db="EMBL/GenBank/DDBJ databases">
        <authorList>
            <consortium name="Pathogen Informatics"/>
        </authorList>
    </citation>
    <scope>NUCLEOTIDE SEQUENCE [LARGE SCALE GENOMIC DNA]</scope>
    <source>
        <strain evidence="1 2">NCTC13635</strain>
    </source>
</reference>
<sequence length="81" mass="9072">MSFGCETVSWRLSSEETRDALRQALPVGVEIANPLDLRDDASSEHYQRAVNVLLNSQDYDALLGDPLSQPPPRRAPRVPWP</sequence>
<proteinExistence type="predicted"/>
<dbReference type="EMBL" id="LR134162">
    <property type="protein sequence ID" value="VEB01447.1"/>
    <property type="molecule type" value="Genomic_DNA"/>
</dbReference>
<dbReference type="AlphaFoldDB" id="A0A447RNZ6"/>
<dbReference type="GO" id="GO:0016740">
    <property type="term" value="F:transferase activity"/>
    <property type="evidence" value="ECO:0007669"/>
    <property type="project" value="UniProtKB-KW"/>
</dbReference>
<name>A0A447RNZ6_KLEPN</name>
<accession>A0A447RNZ6</accession>
<protein>
    <submittedName>
        <fullName evidence="1">Protein acetyltransferase</fullName>
    </submittedName>
</protein>
<evidence type="ECO:0000313" key="1">
    <source>
        <dbReference type="EMBL" id="VEB01447.1"/>
    </source>
</evidence>
<dbReference type="SUPFAM" id="SSF52210">
    <property type="entry name" value="Succinyl-CoA synthetase domains"/>
    <property type="match status" value="1"/>
</dbReference>
<dbReference type="Proteomes" id="UP000282433">
    <property type="component" value="Chromosome"/>
</dbReference>
<dbReference type="InterPro" id="IPR016102">
    <property type="entry name" value="Succinyl-CoA_synth-like"/>
</dbReference>